<gene>
    <name evidence="5" type="ORF">SCMC78_53060</name>
</gene>
<evidence type="ECO:0000256" key="3">
    <source>
        <dbReference type="ARBA" id="ARBA00023163"/>
    </source>
</evidence>
<proteinExistence type="predicted"/>
<evidence type="ECO:0000256" key="1">
    <source>
        <dbReference type="ARBA" id="ARBA00023015"/>
    </source>
</evidence>
<dbReference type="GO" id="GO:0043200">
    <property type="term" value="P:response to amino acid"/>
    <property type="evidence" value="ECO:0007669"/>
    <property type="project" value="TreeGrafter"/>
</dbReference>
<dbReference type="PANTHER" id="PTHR30154:SF34">
    <property type="entry name" value="TRANSCRIPTIONAL REGULATOR AZLB"/>
    <property type="match status" value="1"/>
</dbReference>
<dbReference type="PRINTS" id="PR00033">
    <property type="entry name" value="HTHASNC"/>
</dbReference>
<dbReference type="PROSITE" id="PS00519">
    <property type="entry name" value="HTH_ASNC_1"/>
    <property type="match status" value="1"/>
</dbReference>
<keyword evidence="3" id="KW-0804">Transcription</keyword>
<feature type="domain" description="HTH asnC-type" evidence="4">
    <location>
        <begin position="23"/>
        <end position="87"/>
    </location>
</feature>
<name>A0AB33KNX8_9ACTN</name>
<evidence type="ECO:0000256" key="2">
    <source>
        <dbReference type="ARBA" id="ARBA00023125"/>
    </source>
</evidence>
<dbReference type="SMART" id="SM00344">
    <property type="entry name" value="HTH_ASNC"/>
    <property type="match status" value="1"/>
</dbReference>
<dbReference type="Gene3D" id="3.30.70.920">
    <property type="match status" value="1"/>
</dbReference>
<dbReference type="GO" id="GO:0043565">
    <property type="term" value="F:sequence-specific DNA binding"/>
    <property type="evidence" value="ECO:0007669"/>
    <property type="project" value="InterPro"/>
</dbReference>
<dbReference type="KEGG" id="stcm:SCMC78_53060"/>
<dbReference type="InterPro" id="IPR036388">
    <property type="entry name" value="WH-like_DNA-bd_sf"/>
</dbReference>
<dbReference type="InterPro" id="IPR019887">
    <property type="entry name" value="Tscrpt_reg_AsnC/Lrp_C"/>
</dbReference>
<sequence>MRAAGFTRLPSADIAASWDNRGMDRLDREILGILQEDARISYRDLGVRVGLSANAAGDRVRRMRRDGVIRGFTVIVDPAADTRSGLVVFIDVTLRLDTTNEEFERSVLMLPGITEVVHVTGGHDYLVRATAADPGALDTLLRRLKREAGIAHSNTRIALRAAPKH</sequence>
<keyword evidence="1" id="KW-0805">Transcription regulation</keyword>
<protein>
    <submittedName>
        <fullName evidence="5">Lrp/AsnC family transcriptional regulator</fullName>
    </submittedName>
</protein>
<dbReference type="GO" id="GO:0005829">
    <property type="term" value="C:cytosol"/>
    <property type="evidence" value="ECO:0007669"/>
    <property type="project" value="TreeGrafter"/>
</dbReference>
<accession>A0AB33KNX8</accession>
<keyword evidence="2" id="KW-0238">DNA-binding</keyword>
<dbReference type="InterPro" id="IPR000485">
    <property type="entry name" value="AsnC-type_HTH_dom"/>
</dbReference>
<dbReference type="InterPro" id="IPR011008">
    <property type="entry name" value="Dimeric_a/b-barrel"/>
</dbReference>
<dbReference type="InterPro" id="IPR019888">
    <property type="entry name" value="Tscrpt_reg_AsnC-like"/>
</dbReference>
<dbReference type="AlphaFoldDB" id="A0AB33KNX8"/>
<dbReference type="PANTHER" id="PTHR30154">
    <property type="entry name" value="LEUCINE-RESPONSIVE REGULATORY PROTEIN"/>
    <property type="match status" value="1"/>
</dbReference>
<dbReference type="Pfam" id="PF01037">
    <property type="entry name" value="AsnC_trans_reg"/>
    <property type="match status" value="1"/>
</dbReference>
<dbReference type="InterPro" id="IPR036390">
    <property type="entry name" value="WH_DNA-bd_sf"/>
</dbReference>
<dbReference type="EMBL" id="AP035884">
    <property type="protein sequence ID" value="BFP55499.1"/>
    <property type="molecule type" value="Genomic_DNA"/>
</dbReference>
<evidence type="ECO:0000313" key="5">
    <source>
        <dbReference type="EMBL" id="BFP55499.1"/>
    </source>
</evidence>
<dbReference type="InterPro" id="IPR019885">
    <property type="entry name" value="Tscrpt_reg_HTH_AsnC-type_CS"/>
</dbReference>
<dbReference type="Gene3D" id="1.10.10.10">
    <property type="entry name" value="Winged helix-like DNA-binding domain superfamily/Winged helix DNA-binding domain"/>
    <property type="match status" value="1"/>
</dbReference>
<dbReference type="Pfam" id="PF13404">
    <property type="entry name" value="HTH_AsnC-type"/>
    <property type="match status" value="1"/>
</dbReference>
<dbReference type="PROSITE" id="PS50956">
    <property type="entry name" value="HTH_ASNC_2"/>
    <property type="match status" value="1"/>
</dbReference>
<reference evidence="5" key="1">
    <citation type="submission" date="2024-07" db="EMBL/GenBank/DDBJ databases">
        <title>Complete genome sequences of cellulolytic bacteria, Kitasatospora sp. CMC57 and Streptomyces sp. CMC78, isolated from Japanese agricultural soil.</title>
        <authorList>
            <person name="Hashimoto T."/>
            <person name="Ito M."/>
            <person name="Iwamoto M."/>
            <person name="Fukahori D."/>
            <person name="Shoda T."/>
            <person name="Sakoda M."/>
            <person name="Morohoshi T."/>
            <person name="Mitsuboshi M."/>
            <person name="Nishizawa T."/>
        </authorList>
    </citation>
    <scope>NUCLEOTIDE SEQUENCE</scope>
    <source>
        <strain evidence="5">CMC78</strain>
    </source>
</reference>
<evidence type="ECO:0000259" key="4">
    <source>
        <dbReference type="PROSITE" id="PS50956"/>
    </source>
</evidence>
<dbReference type="SUPFAM" id="SSF46785">
    <property type="entry name" value="Winged helix' DNA-binding domain"/>
    <property type="match status" value="1"/>
</dbReference>
<dbReference type="SUPFAM" id="SSF54909">
    <property type="entry name" value="Dimeric alpha+beta barrel"/>
    <property type="match status" value="1"/>
</dbReference>
<organism evidence="5">
    <name type="scientific">Streptomyces sp. CMC78</name>
    <dbReference type="NCBI Taxonomy" id="3231512"/>
    <lineage>
        <taxon>Bacteria</taxon>
        <taxon>Bacillati</taxon>
        <taxon>Actinomycetota</taxon>
        <taxon>Actinomycetes</taxon>
        <taxon>Kitasatosporales</taxon>
        <taxon>Streptomycetaceae</taxon>
        <taxon>Streptomyces</taxon>
    </lineage>
</organism>